<dbReference type="InterPro" id="IPR050206">
    <property type="entry name" value="FtsK/SpoIIIE/SftA"/>
</dbReference>
<evidence type="ECO:0000313" key="6">
    <source>
        <dbReference type="EMBL" id="OJG83712.1"/>
    </source>
</evidence>
<dbReference type="InterPro" id="IPR002543">
    <property type="entry name" value="FtsK_dom"/>
</dbReference>
<keyword evidence="3 4" id="KW-0067">ATP-binding</keyword>
<dbReference type="GO" id="GO:0005524">
    <property type="term" value="F:ATP binding"/>
    <property type="evidence" value="ECO:0007669"/>
    <property type="project" value="UniProtKB-UniRule"/>
</dbReference>
<keyword evidence="7" id="KW-1185">Reference proteome</keyword>
<dbReference type="PANTHER" id="PTHR22683:SF1">
    <property type="entry name" value="TYPE VII SECRETION SYSTEM PROTEIN ESSC"/>
    <property type="match status" value="1"/>
</dbReference>
<dbReference type="InterPro" id="IPR023839">
    <property type="entry name" value="Firmicutes_EssC_C"/>
</dbReference>
<reference evidence="6 7" key="1">
    <citation type="submission" date="2014-12" db="EMBL/GenBank/DDBJ databases">
        <title>Draft genome sequences of 29 type strains of Enterococci.</title>
        <authorList>
            <person name="Zhong Z."/>
            <person name="Sun Z."/>
            <person name="Liu W."/>
            <person name="Zhang W."/>
            <person name="Zhang H."/>
        </authorList>
    </citation>
    <scope>NUCLEOTIDE SEQUENCE [LARGE SCALE GENOMIC DNA]</scope>
    <source>
        <strain evidence="6 7">DSM 15687</strain>
    </source>
</reference>
<dbReference type="SUPFAM" id="SSF52540">
    <property type="entry name" value="P-loop containing nucleoside triphosphate hydrolases"/>
    <property type="match status" value="2"/>
</dbReference>
<organism evidence="6 7">
    <name type="scientific">Enterococcus ratti</name>
    <dbReference type="NCBI Taxonomy" id="150033"/>
    <lineage>
        <taxon>Bacteria</taxon>
        <taxon>Bacillati</taxon>
        <taxon>Bacillota</taxon>
        <taxon>Bacilli</taxon>
        <taxon>Lactobacillales</taxon>
        <taxon>Enterococcaceae</taxon>
        <taxon>Enterococcus</taxon>
    </lineage>
</organism>
<sequence length="930" mass="106531">MNQLPETITTLIEYCNEEAAILINQNNQFVNQKFVPDFLPVNSIEQAIRRLANLIHEEVVKNILPESISLLEQYGVQSVDELHIFKRWSNANPNQSLRSLIGWRGKTTKIYWDLHERIHGPHALVGGTTGSGKSEFLTTYLIGLAINFSPEDVGILIIDWKGGGIAYMLEQLPHFMGAVTNLDGGGSTRILTSIKAELTKRQKLFAENDVKNINDYINLYKKQKKLRTARIPQQPLPHLFLVVDEFAELKVNVPEFLDELTSVARIGRSLGIHLILATQKPTGVINDQIEANSQSKIALKMASVEDSKELLKTSDAAYVTRPGRGYLKVGESDTYEQFQSGYADVLYTPNKSFETVDEQLFIINELGQRELLYKSKEEQRKTVEHLCTQREAVVNKIKKTFETTSFMKPNRPWLSELPKWLTTPFVERKDQKNLKVPIGLLDIPEQQRQCVFYHEIEKNSHTIVFASQGYGKTTVLQTIVLNIARQNTPNQVVFNLLDFGNNGLLSLKQLPHVADIVSLEEEEKLQKMLIQIEEILVKRKQLFKESNAGNVKQYEERNRFMLPVIFIILDSYDGLNMEDKRKEFIDELLLRLLRDGASLGVYLIMSASRVGSIRMNMMSQIPTKMCMFLNDESERNLLIGGRKEIELKAIQGRGQVMLERPTTIQFYLPVKGGNGSELLKNIEDETAKINHNWKGKRPNKIPMVPDRLTSKKFYQFVKNKEEEHLYLGLNQRSALVESFRFFQSKSIGLFFTSDKQFYKTFPWLLTQMIDKKAKLILIDISGTLEGKKQSASAYFDSRAILEKYDEFNRFWKNLMNGKIKKIVLINGTAEFVEKMALIPVEVTKLLSEGSQYLQLIFIDSLTKIGHTYGDLTQEVKENVSQIIFGGSLQTQLFIEDQTCIWENRSNERNCFHSLTDGCLERIVVPMSEII</sequence>
<dbReference type="PANTHER" id="PTHR22683">
    <property type="entry name" value="SPORULATION PROTEIN RELATED"/>
    <property type="match status" value="1"/>
</dbReference>
<dbReference type="Proteomes" id="UP000182152">
    <property type="component" value="Unassembled WGS sequence"/>
</dbReference>
<proteinExistence type="predicted"/>
<dbReference type="Pfam" id="PF01580">
    <property type="entry name" value="FtsK_SpoIIIE"/>
    <property type="match status" value="2"/>
</dbReference>
<evidence type="ECO:0000256" key="3">
    <source>
        <dbReference type="ARBA" id="ARBA00022840"/>
    </source>
</evidence>
<dbReference type="CDD" id="cd01127">
    <property type="entry name" value="TrwB_TraG_TraD_VirD4"/>
    <property type="match status" value="1"/>
</dbReference>
<evidence type="ECO:0000256" key="4">
    <source>
        <dbReference type="PROSITE-ProRule" id="PRU00289"/>
    </source>
</evidence>
<evidence type="ECO:0000259" key="5">
    <source>
        <dbReference type="PROSITE" id="PS50901"/>
    </source>
</evidence>
<evidence type="ECO:0000313" key="7">
    <source>
        <dbReference type="Proteomes" id="UP000182152"/>
    </source>
</evidence>
<protein>
    <submittedName>
        <fullName evidence="6">Cell division protein FtsK</fullName>
    </submittedName>
</protein>
<keyword evidence="1" id="KW-0677">Repeat</keyword>
<feature type="domain" description="FtsK" evidence="5">
    <location>
        <begin position="107"/>
        <end position="308"/>
    </location>
</feature>
<dbReference type="InterPro" id="IPR027417">
    <property type="entry name" value="P-loop_NTPase"/>
</dbReference>
<evidence type="ECO:0000256" key="2">
    <source>
        <dbReference type="ARBA" id="ARBA00022741"/>
    </source>
</evidence>
<dbReference type="GO" id="GO:0003677">
    <property type="term" value="F:DNA binding"/>
    <property type="evidence" value="ECO:0007669"/>
    <property type="project" value="InterPro"/>
</dbReference>
<keyword evidence="2 4" id="KW-0547">Nucleotide-binding</keyword>
<name>A0A1L8WSC3_9ENTE</name>
<keyword evidence="6" id="KW-0131">Cell cycle</keyword>
<feature type="domain" description="FtsK" evidence="5">
    <location>
        <begin position="448"/>
        <end position="636"/>
    </location>
</feature>
<feature type="binding site" evidence="4">
    <location>
        <begin position="127"/>
        <end position="134"/>
    </location>
    <ligand>
        <name>ATP</name>
        <dbReference type="ChEBI" id="CHEBI:30616"/>
    </ligand>
</feature>
<dbReference type="PROSITE" id="PS50901">
    <property type="entry name" value="FTSK"/>
    <property type="match status" value="2"/>
</dbReference>
<dbReference type="NCBIfam" id="TIGR03928">
    <property type="entry name" value="T7_EssCb_Firm"/>
    <property type="match status" value="1"/>
</dbReference>
<accession>A0A1L8WSC3</accession>
<dbReference type="STRING" id="150033.RV14_GL000946"/>
<comment type="caution">
    <text evidence="6">The sequence shown here is derived from an EMBL/GenBank/DDBJ whole genome shotgun (WGS) entry which is preliminary data.</text>
</comment>
<evidence type="ECO:0000256" key="1">
    <source>
        <dbReference type="ARBA" id="ARBA00022737"/>
    </source>
</evidence>
<gene>
    <name evidence="6" type="ORF">RV14_GL000946</name>
</gene>
<feature type="binding site" evidence="4">
    <location>
        <begin position="466"/>
        <end position="473"/>
    </location>
    <ligand>
        <name>ATP</name>
        <dbReference type="ChEBI" id="CHEBI:30616"/>
    </ligand>
</feature>
<dbReference type="EMBL" id="JXLB01000002">
    <property type="protein sequence ID" value="OJG83712.1"/>
    <property type="molecule type" value="Genomic_DNA"/>
</dbReference>
<dbReference type="AlphaFoldDB" id="A0A1L8WSC3"/>
<keyword evidence="6" id="KW-0132">Cell division</keyword>
<dbReference type="GO" id="GO:0051301">
    <property type="term" value="P:cell division"/>
    <property type="evidence" value="ECO:0007669"/>
    <property type="project" value="UniProtKB-KW"/>
</dbReference>
<dbReference type="Gene3D" id="3.40.50.300">
    <property type="entry name" value="P-loop containing nucleotide triphosphate hydrolases"/>
    <property type="match status" value="2"/>
</dbReference>